<keyword evidence="2" id="KW-1185">Reference proteome</keyword>
<evidence type="ECO:0000313" key="2">
    <source>
        <dbReference type="Proteomes" id="UP000683438"/>
    </source>
</evidence>
<proteinExistence type="predicted"/>
<protein>
    <submittedName>
        <fullName evidence="1">Uncharacterized protein</fullName>
    </submittedName>
</protein>
<gene>
    <name evidence="1" type="ORF">vBMoxSR1_gp14</name>
</gene>
<dbReference type="Proteomes" id="UP000683438">
    <property type="component" value="Segment"/>
</dbReference>
<name>A0A8F2E4R5_9CAUD</name>
<dbReference type="EMBL" id="MW073100">
    <property type="protein sequence ID" value="QWT28864.1"/>
    <property type="molecule type" value="Genomic_DNA"/>
</dbReference>
<organism evidence="1 2">
    <name type="scientific">Microbacterium phage vB_MoxS-R1</name>
    <dbReference type="NCBI Taxonomy" id="2848881"/>
    <lineage>
        <taxon>Viruses</taxon>
        <taxon>Duplodnaviria</taxon>
        <taxon>Heunggongvirae</taxon>
        <taxon>Uroviricota</taxon>
        <taxon>Caudoviricetes</taxon>
        <taxon>Syrbvirus</taxon>
        <taxon>Syrbvirus R1</taxon>
    </lineage>
</organism>
<dbReference type="InterPro" id="IPR036410">
    <property type="entry name" value="HSP_DnaJ_Cys-rich_dom_sf"/>
</dbReference>
<dbReference type="SUPFAM" id="SSF57938">
    <property type="entry name" value="DnaJ/Hsp40 cysteine-rich domain"/>
    <property type="match status" value="1"/>
</dbReference>
<reference evidence="1" key="1">
    <citation type="submission" date="2020-10" db="EMBL/GenBank/DDBJ databases">
        <title>Complete genome sequence of vB_MoxS-R1, a novel marine prophage inducted from Microbacterium.</title>
        <authorList>
            <person name="Zheng H."/>
            <person name="Liu B."/>
            <person name="Xu Y."/>
            <person name="Chen F."/>
        </authorList>
    </citation>
    <scope>NUCLEOTIDE SEQUENCE</scope>
</reference>
<sequence length="50" mass="5743">MNRRPNPAIHDYCRSCFGYGFHTVRKGTDYQDEIECLDCNGSGVRTKETT</sequence>
<dbReference type="Gene3D" id="2.10.230.10">
    <property type="entry name" value="Heat shock protein DnaJ, cysteine-rich domain"/>
    <property type="match status" value="1"/>
</dbReference>
<evidence type="ECO:0000313" key="1">
    <source>
        <dbReference type="EMBL" id="QWT28864.1"/>
    </source>
</evidence>
<accession>A0A8F2E4R5</accession>